<keyword evidence="1" id="KW-0472">Membrane</keyword>
<organism evidence="2 3">
    <name type="scientific">Thalassospira permensis NBRC 106175</name>
    <dbReference type="NCBI Taxonomy" id="1353532"/>
    <lineage>
        <taxon>Bacteria</taxon>
        <taxon>Pseudomonadati</taxon>
        <taxon>Pseudomonadota</taxon>
        <taxon>Alphaproteobacteria</taxon>
        <taxon>Rhodospirillales</taxon>
        <taxon>Thalassospiraceae</taxon>
        <taxon>Thalassospira</taxon>
    </lineage>
</organism>
<feature type="transmembrane region" description="Helical" evidence="1">
    <location>
        <begin position="24"/>
        <end position="44"/>
    </location>
</feature>
<reference evidence="2 3" key="1">
    <citation type="submission" date="2013-07" db="EMBL/GenBank/DDBJ databases">
        <title>Thalassospira permensis NBRC 106175 Genome Sequencing.</title>
        <authorList>
            <person name="Lai Q."/>
            <person name="Shao Z."/>
        </authorList>
    </citation>
    <scope>NUCLEOTIDE SEQUENCE [LARGE SCALE GENOMIC DNA]</scope>
    <source>
        <strain evidence="2 3">NBRC 106175</strain>
    </source>
</reference>
<comment type="caution">
    <text evidence="2">The sequence shown here is derived from an EMBL/GenBank/DDBJ whole genome shotgun (WGS) entry which is preliminary data.</text>
</comment>
<evidence type="ECO:0000313" key="2">
    <source>
        <dbReference type="EMBL" id="KEO53573.1"/>
    </source>
</evidence>
<sequence>MIYGASISRTFALPAGLDMENGSLWGIVLIVVGAVAAMIVARVARRPFRYRHDGKNIERDKSFLSRPVNLLALLAAIATFVLGLLWRLNGNGPS</sequence>
<feature type="transmembrane region" description="Helical" evidence="1">
    <location>
        <begin position="64"/>
        <end position="86"/>
    </location>
</feature>
<keyword evidence="1" id="KW-0812">Transmembrane</keyword>
<keyword evidence="1" id="KW-1133">Transmembrane helix</keyword>
<dbReference type="EMBL" id="AUNC01000034">
    <property type="protein sequence ID" value="KEO53573.1"/>
    <property type="molecule type" value="Genomic_DNA"/>
</dbReference>
<gene>
    <name evidence="2" type="ORF">SMB34_05830</name>
</gene>
<evidence type="ECO:0000313" key="3">
    <source>
        <dbReference type="Proteomes" id="UP000027463"/>
    </source>
</evidence>
<accession>A0ABR4TK90</accession>
<keyword evidence="3" id="KW-1185">Reference proteome</keyword>
<name>A0ABR4TK90_9PROT</name>
<evidence type="ECO:0000256" key="1">
    <source>
        <dbReference type="SAM" id="Phobius"/>
    </source>
</evidence>
<dbReference type="Proteomes" id="UP000027463">
    <property type="component" value="Unassembled WGS sequence"/>
</dbReference>
<protein>
    <submittedName>
        <fullName evidence="2">Uncharacterized protein</fullName>
    </submittedName>
</protein>
<proteinExistence type="predicted"/>